<dbReference type="PANTHER" id="PTHR10579">
    <property type="entry name" value="CALCIUM-ACTIVATED CHLORIDE CHANNEL REGULATOR"/>
    <property type="match status" value="1"/>
</dbReference>
<reference evidence="1 2" key="1">
    <citation type="journal article" date="2024" name="G3 (Bethesda)">
        <title>Genome assembly of Hibiscus sabdariffa L. provides insights into metabolisms of medicinal natural products.</title>
        <authorList>
            <person name="Kim T."/>
        </authorList>
    </citation>
    <scope>NUCLEOTIDE SEQUENCE [LARGE SCALE GENOMIC DNA]</scope>
    <source>
        <strain evidence="1">TK-2024</strain>
        <tissue evidence="1">Old leaves</tissue>
    </source>
</reference>
<dbReference type="InterPro" id="IPR051266">
    <property type="entry name" value="CLCR"/>
</dbReference>
<dbReference type="SUPFAM" id="SSF53300">
    <property type="entry name" value="vWA-like"/>
    <property type="match status" value="1"/>
</dbReference>
<dbReference type="Proteomes" id="UP001396334">
    <property type="component" value="Unassembled WGS sequence"/>
</dbReference>
<gene>
    <name evidence="1" type="ORF">V6N11_019838</name>
</gene>
<sequence>MFDVFIRFRDGNKMSTDCWGKQCFISEPKLKHKTSDLRSYDDDEPLLSPTVGVRFIPIPEADENTKHEKEEEDVEEFQWFFVNPNSSSTVKSDDVLLSNGHDLRNVQTRLSPEAAVISVERGYETYDVALKIKAPPPPAKILASSRSNNNPTPHLDPSHRAPIDLGTILDVSGSMTGSKLHMLKHAMHLVISSLGSGDRLPRHWRVGVSLVEDGSTIMRQRRLGLETGCD</sequence>
<comment type="caution">
    <text evidence="1">The sequence shown here is derived from an EMBL/GenBank/DDBJ whole genome shotgun (WGS) entry which is preliminary data.</text>
</comment>
<evidence type="ECO:0000313" key="2">
    <source>
        <dbReference type="Proteomes" id="UP001396334"/>
    </source>
</evidence>
<dbReference type="EMBL" id="JBBPBN010000342">
    <property type="protein sequence ID" value="KAK8488673.1"/>
    <property type="molecule type" value="Genomic_DNA"/>
</dbReference>
<keyword evidence="2" id="KW-1185">Reference proteome</keyword>
<organism evidence="1 2">
    <name type="scientific">Hibiscus sabdariffa</name>
    <name type="common">roselle</name>
    <dbReference type="NCBI Taxonomy" id="183260"/>
    <lineage>
        <taxon>Eukaryota</taxon>
        <taxon>Viridiplantae</taxon>
        <taxon>Streptophyta</taxon>
        <taxon>Embryophyta</taxon>
        <taxon>Tracheophyta</taxon>
        <taxon>Spermatophyta</taxon>
        <taxon>Magnoliopsida</taxon>
        <taxon>eudicotyledons</taxon>
        <taxon>Gunneridae</taxon>
        <taxon>Pentapetalae</taxon>
        <taxon>rosids</taxon>
        <taxon>malvids</taxon>
        <taxon>Malvales</taxon>
        <taxon>Malvaceae</taxon>
        <taxon>Malvoideae</taxon>
        <taxon>Hibiscus</taxon>
    </lineage>
</organism>
<accession>A0ABR2A6L2</accession>
<evidence type="ECO:0000313" key="1">
    <source>
        <dbReference type="EMBL" id="KAK8488673.1"/>
    </source>
</evidence>
<dbReference type="PANTHER" id="PTHR10579:SF55">
    <property type="entry name" value="E3 UBIQUITIN-PROTEIN LIGASE WAV3"/>
    <property type="match status" value="1"/>
</dbReference>
<proteinExistence type="predicted"/>
<name>A0ABR2A6L2_9ROSI</name>
<dbReference type="InterPro" id="IPR036465">
    <property type="entry name" value="vWFA_dom_sf"/>
</dbReference>
<dbReference type="Gene3D" id="3.40.50.410">
    <property type="entry name" value="von Willebrand factor, type A domain"/>
    <property type="match status" value="1"/>
</dbReference>
<protein>
    <submittedName>
        <fullName evidence="1">Uncharacterized protein</fullName>
    </submittedName>
</protein>